<comment type="caution">
    <text evidence="1">The sequence shown here is derived from an EMBL/GenBank/DDBJ whole genome shotgun (WGS) entry which is preliminary data.</text>
</comment>
<evidence type="ECO:0008006" key="3">
    <source>
        <dbReference type="Google" id="ProtNLM"/>
    </source>
</evidence>
<accession>A0ABU2A0U7</accession>
<gene>
    <name evidence="1" type="ORF">J2S39_002492</name>
</gene>
<evidence type="ECO:0000313" key="1">
    <source>
        <dbReference type="EMBL" id="MDR7330816.1"/>
    </source>
</evidence>
<name>A0ABU2A0U7_9CORY</name>
<dbReference type="RefSeq" id="WP_290196880.1">
    <property type="nucleotide sequence ID" value="NZ_CP047654.1"/>
</dbReference>
<protein>
    <recommendedName>
        <fullName evidence="3">Oxidoreductase</fullName>
    </recommendedName>
</protein>
<dbReference type="EMBL" id="JAVDXZ010000001">
    <property type="protein sequence ID" value="MDR7330816.1"/>
    <property type="molecule type" value="Genomic_DNA"/>
</dbReference>
<proteinExistence type="predicted"/>
<evidence type="ECO:0000313" key="2">
    <source>
        <dbReference type="Proteomes" id="UP001180840"/>
    </source>
</evidence>
<reference evidence="1" key="1">
    <citation type="submission" date="2023-07" db="EMBL/GenBank/DDBJ databases">
        <title>Sequencing the genomes of 1000 actinobacteria strains.</title>
        <authorList>
            <person name="Klenk H.-P."/>
        </authorList>
    </citation>
    <scope>NUCLEOTIDE SEQUENCE</scope>
    <source>
        <strain evidence="1">DSM 107476</strain>
    </source>
</reference>
<keyword evidence="2" id="KW-1185">Reference proteome</keyword>
<organism evidence="1 2">
    <name type="scientific">Corynebacterium guangdongense</name>
    <dbReference type="NCBI Taxonomy" id="1783348"/>
    <lineage>
        <taxon>Bacteria</taxon>
        <taxon>Bacillati</taxon>
        <taxon>Actinomycetota</taxon>
        <taxon>Actinomycetes</taxon>
        <taxon>Mycobacteriales</taxon>
        <taxon>Corynebacteriaceae</taxon>
        <taxon>Corynebacterium</taxon>
    </lineage>
</organism>
<dbReference type="Proteomes" id="UP001180840">
    <property type="component" value="Unassembled WGS sequence"/>
</dbReference>
<sequence length="236" mass="24749">MTHTDPLAPLLDLGEVTELATRAHDAIAAAHRRPAALRKSNLLVAESVLRGARLSTLIEGEAAPVDGEPSGVFAHVISVHGLLSPASIQTSAATFRRSPANVLARMDVAAGGDGRPVGAQAAQRIRMIAGLVDANSGAHQVLLPQVIHAEIASHELFGPRSGIIARATARLTAVATGFDPRGLAVPEVHYNRHRREYLELLAGWTSGSEGVRDCLEFLLTGWIAGAAEAEAIIRAA</sequence>